<organism evidence="2 3">
    <name type="scientific">Borrelia coriaceae ATCC 43381</name>
    <dbReference type="NCBI Taxonomy" id="1408429"/>
    <lineage>
        <taxon>Bacteria</taxon>
        <taxon>Pseudomonadati</taxon>
        <taxon>Spirochaetota</taxon>
        <taxon>Spirochaetia</taxon>
        <taxon>Spirochaetales</taxon>
        <taxon>Borreliaceae</taxon>
        <taxon>Borrelia</taxon>
    </lineage>
</organism>
<feature type="transmembrane region" description="Helical" evidence="1">
    <location>
        <begin position="6"/>
        <end position="25"/>
    </location>
</feature>
<protein>
    <submittedName>
        <fullName evidence="2">Uncharacterized protein</fullName>
    </submittedName>
</protein>
<sequence length="52" mass="5953">MVNRVLVLFSFLIFVVASVIISSIIRDTGIENVNYITVKRLSEKEVLLSWNL</sequence>
<gene>
    <name evidence="2" type="ORF">BCO_0093101</name>
</gene>
<dbReference type="PATRIC" id="fig|1313292.3.peg.230"/>
<keyword evidence="3" id="KW-1185">Reference proteome</keyword>
<name>W5SU07_9SPIR</name>
<dbReference type="STRING" id="1313292.BCO_0093101"/>
<accession>W5SU07</accession>
<keyword evidence="1" id="KW-1133">Transmembrane helix</keyword>
<keyword evidence="1" id="KW-0812">Transmembrane</keyword>
<evidence type="ECO:0000313" key="2">
    <source>
        <dbReference type="EMBL" id="AHH10385.1"/>
    </source>
</evidence>
<dbReference type="HOGENOM" id="CLU_3077377_0_0_12"/>
<dbReference type="EMBL" id="CP005745">
    <property type="protein sequence ID" value="AHH10385.1"/>
    <property type="molecule type" value="Genomic_DNA"/>
</dbReference>
<proteinExistence type="predicted"/>
<keyword evidence="1" id="KW-0472">Membrane</keyword>
<evidence type="ECO:0000313" key="3">
    <source>
        <dbReference type="Proteomes" id="UP000019330"/>
    </source>
</evidence>
<reference evidence="2" key="1">
    <citation type="submission" date="2013-04" db="EMBL/GenBank/DDBJ databases">
        <title>Comparative Genomics of Relapsing Fever Spirochetes.</title>
        <authorList>
            <person name="Schwan T.G."/>
            <person name="Raffel S.J."/>
            <person name="Porcella S.F."/>
            <person name="Martens C.A."/>
            <person name="Bruno D.P."/>
            <person name="Ricklefs S.M."/>
            <person name="Barbian K.B."/>
        </authorList>
    </citation>
    <scope>NUCLEOTIDE SEQUENCE [LARGE SCALE GENOMIC DNA]</scope>
    <source>
        <strain evidence="2">Co53</strain>
    </source>
</reference>
<dbReference type="AlphaFoldDB" id="W5SU07"/>
<dbReference type="Proteomes" id="UP000019330">
    <property type="component" value="Chromosome"/>
</dbReference>
<evidence type="ECO:0000256" key="1">
    <source>
        <dbReference type="SAM" id="Phobius"/>
    </source>
</evidence>